<dbReference type="InterPro" id="IPR036563">
    <property type="entry name" value="MoaE_sf"/>
</dbReference>
<evidence type="ECO:0000256" key="7">
    <source>
        <dbReference type="ARBA" id="ARBA00026066"/>
    </source>
</evidence>
<dbReference type="OrthoDB" id="9803224at2"/>
<evidence type="ECO:0000256" key="5">
    <source>
        <dbReference type="ARBA" id="ARBA00022679"/>
    </source>
</evidence>
<comment type="pathway">
    <text evidence="1">Cofactor biosynthesis; molybdopterin biosynthesis.</text>
</comment>
<dbReference type="NCBIfam" id="NF007959">
    <property type="entry name" value="PRK10678.1"/>
    <property type="match status" value="1"/>
</dbReference>
<comment type="similarity">
    <text evidence="2">Belongs to the MoaE family.</text>
</comment>
<organism evidence="13 14">
    <name type="scientific">Pseudomonas putida</name>
    <name type="common">Arthrobacter siderocapsulatus</name>
    <dbReference type="NCBI Taxonomy" id="303"/>
    <lineage>
        <taxon>Bacteria</taxon>
        <taxon>Pseudomonadati</taxon>
        <taxon>Pseudomonadota</taxon>
        <taxon>Gammaproteobacteria</taxon>
        <taxon>Pseudomonadales</taxon>
        <taxon>Pseudomonadaceae</taxon>
        <taxon>Pseudomonas</taxon>
    </lineage>
</organism>
<evidence type="ECO:0000313" key="13">
    <source>
        <dbReference type="EMBL" id="AWY38598.1"/>
    </source>
</evidence>
<dbReference type="Proteomes" id="UP000250299">
    <property type="component" value="Chromosome"/>
</dbReference>
<evidence type="ECO:0000256" key="9">
    <source>
        <dbReference type="ARBA" id="ARBA00030407"/>
    </source>
</evidence>
<dbReference type="FunFam" id="3.90.1170.40:FF:000001">
    <property type="entry name" value="Molybdopterin synthase catalytic subunit MoaE"/>
    <property type="match status" value="1"/>
</dbReference>
<evidence type="ECO:0000256" key="4">
    <source>
        <dbReference type="ARBA" id="ARBA00013858"/>
    </source>
</evidence>
<keyword evidence="5" id="KW-0808">Transferase</keyword>
<dbReference type="EC" id="2.8.1.12" evidence="3"/>
<evidence type="ECO:0000256" key="6">
    <source>
        <dbReference type="ARBA" id="ARBA00023150"/>
    </source>
</evidence>
<dbReference type="CDD" id="cd00756">
    <property type="entry name" value="MoaE"/>
    <property type="match status" value="1"/>
</dbReference>
<keyword evidence="6" id="KW-0501">Molybdenum cofactor biosynthesis</keyword>
<evidence type="ECO:0000256" key="1">
    <source>
        <dbReference type="ARBA" id="ARBA00005046"/>
    </source>
</evidence>
<dbReference type="PANTHER" id="PTHR23404">
    <property type="entry name" value="MOLYBDOPTERIN SYNTHASE RELATED"/>
    <property type="match status" value="1"/>
</dbReference>
<dbReference type="GO" id="GO:0006777">
    <property type="term" value="P:Mo-molybdopterin cofactor biosynthetic process"/>
    <property type="evidence" value="ECO:0007669"/>
    <property type="project" value="UniProtKB-KW"/>
</dbReference>
<dbReference type="AlphaFoldDB" id="A0A2Z4RE37"/>
<gene>
    <name evidence="13" type="ORF">DKY63_01235</name>
</gene>
<evidence type="ECO:0000256" key="2">
    <source>
        <dbReference type="ARBA" id="ARBA00005426"/>
    </source>
</evidence>
<sequence length="162" mass="18152">MTVRVQYKAFDAGQLIDSLRANDPAVGAVVSFVGYVRDINQGEFVSSLFLEHYPGMTERSLEKIIDNAQARWPLNEVVIVHRIGQLSVTDPIVFVGVSSQHRQAAFDACAFIMDYLKTDAPFWKREDGAQGSRWVDARDSDRTAVERWRVADQQSPVQAPPA</sequence>
<comment type="catalytic activity">
    <reaction evidence="12">
        <text>2 [molybdopterin-synthase sulfur-carrier protein]-C-terminal-Gly-aminoethanethioate + cyclic pyranopterin phosphate + H2O = molybdopterin + 2 [molybdopterin-synthase sulfur-carrier protein]-C-terminal Gly-Gly + 2 H(+)</text>
        <dbReference type="Rhea" id="RHEA:26333"/>
        <dbReference type="Rhea" id="RHEA-COMP:12202"/>
        <dbReference type="Rhea" id="RHEA-COMP:19907"/>
        <dbReference type="ChEBI" id="CHEBI:15377"/>
        <dbReference type="ChEBI" id="CHEBI:15378"/>
        <dbReference type="ChEBI" id="CHEBI:58698"/>
        <dbReference type="ChEBI" id="CHEBI:59648"/>
        <dbReference type="ChEBI" id="CHEBI:90778"/>
        <dbReference type="ChEBI" id="CHEBI:232372"/>
        <dbReference type="EC" id="2.8.1.12"/>
    </reaction>
</comment>
<evidence type="ECO:0000256" key="11">
    <source>
        <dbReference type="ARBA" id="ARBA00032474"/>
    </source>
</evidence>
<proteinExistence type="inferred from homology"/>
<dbReference type="SUPFAM" id="SSF54690">
    <property type="entry name" value="Molybdopterin synthase subunit MoaE"/>
    <property type="match status" value="1"/>
</dbReference>
<dbReference type="RefSeq" id="WP_110962417.1">
    <property type="nucleotide sequence ID" value="NZ_CP029693.1"/>
</dbReference>
<comment type="subunit">
    <text evidence="7">Heterotetramer of 2 MoaD subunits and 2 MoaE subunits. Also stable as homodimer. The enzyme changes between these two forms during catalysis.</text>
</comment>
<protein>
    <recommendedName>
        <fullName evidence="4">Molybdopterin synthase catalytic subunit</fullName>
        <ecNumber evidence="3">2.8.1.12</ecNumber>
    </recommendedName>
    <alternativeName>
        <fullName evidence="10">MPT synthase subunit 2</fullName>
    </alternativeName>
    <alternativeName>
        <fullName evidence="8">Molybdenum cofactor biosynthesis protein E</fullName>
    </alternativeName>
    <alternativeName>
        <fullName evidence="9">Molybdopterin-converting factor large subunit</fullName>
    </alternativeName>
    <alternativeName>
        <fullName evidence="11">Molybdopterin-converting factor subunit 2</fullName>
    </alternativeName>
</protein>
<dbReference type="UniPathway" id="UPA00344"/>
<accession>A0A2Z4RE37</accession>
<reference evidence="13 14" key="1">
    <citation type="submission" date="2018-05" db="EMBL/GenBank/DDBJ databases">
        <title>Whole genome sequence of Pseudomonas putida JBC17.</title>
        <authorList>
            <person name="Lee Y.H."/>
            <person name="David K."/>
        </authorList>
    </citation>
    <scope>NUCLEOTIDE SEQUENCE [LARGE SCALE GENOMIC DNA]</scope>
    <source>
        <strain evidence="13 14">JBC17</strain>
    </source>
</reference>
<evidence type="ECO:0000313" key="14">
    <source>
        <dbReference type="Proteomes" id="UP000250299"/>
    </source>
</evidence>
<evidence type="ECO:0000256" key="3">
    <source>
        <dbReference type="ARBA" id="ARBA00011950"/>
    </source>
</evidence>
<dbReference type="Pfam" id="PF02391">
    <property type="entry name" value="MoaE"/>
    <property type="match status" value="1"/>
</dbReference>
<name>A0A2Z4RE37_PSEPU</name>
<dbReference type="EMBL" id="CP029693">
    <property type="protein sequence ID" value="AWY38598.1"/>
    <property type="molecule type" value="Genomic_DNA"/>
</dbReference>
<evidence type="ECO:0000256" key="10">
    <source>
        <dbReference type="ARBA" id="ARBA00030781"/>
    </source>
</evidence>
<evidence type="ECO:0000256" key="8">
    <source>
        <dbReference type="ARBA" id="ARBA00029745"/>
    </source>
</evidence>
<dbReference type="Gene3D" id="3.90.1170.40">
    <property type="entry name" value="Molybdopterin biosynthesis MoaE subunit"/>
    <property type="match status" value="1"/>
</dbReference>
<dbReference type="InterPro" id="IPR003448">
    <property type="entry name" value="Mopterin_biosynth_MoaE"/>
</dbReference>
<evidence type="ECO:0000256" key="12">
    <source>
        <dbReference type="ARBA" id="ARBA00049878"/>
    </source>
</evidence>
<dbReference type="GO" id="GO:0030366">
    <property type="term" value="F:molybdopterin synthase activity"/>
    <property type="evidence" value="ECO:0007669"/>
    <property type="project" value="UniProtKB-EC"/>
</dbReference>